<keyword evidence="6" id="KW-1133">Transmembrane helix</keyword>
<dbReference type="GO" id="GO:0015228">
    <property type="term" value="F:coenzyme A transmembrane transporter activity"/>
    <property type="evidence" value="ECO:0007669"/>
    <property type="project" value="TreeGrafter"/>
</dbReference>
<comment type="caution">
    <text evidence="12">The sequence shown here is derived from an EMBL/GenBank/DDBJ whole genome shotgun (WGS) entry which is preliminary data.</text>
</comment>
<dbReference type="SUPFAM" id="SSF103506">
    <property type="entry name" value="Mitochondrial carrier"/>
    <property type="match status" value="1"/>
</dbReference>
<evidence type="ECO:0000256" key="4">
    <source>
        <dbReference type="ARBA" id="ARBA00022692"/>
    </source>
</evidence>
<dbReference type="GO" id="GO:0005778">
    <property type="term" value="C:peroxisomal membrane"/>
    <property type="evidence" value="ECO:0007669"/>
    <property type="project" value="UniProtKB-SubCell"/>
</dbReference>
<dbReference type="GO" id="GO:0015217">
    <property type="term" value="F:ADP transmembrane transporter activity"/>
    <property type="evidence" value="ECO:0007669"/>
    <property type="project" value="TreeGrafter"/>
</dbReference>
<evidence type="ECO:0008006" key="14">
    <source>
        <dbReference type="Google" id="ProtNLM"/>
    </source>
</evidence>
<evidence type="ECO:0000256" key="8">
    <source>
        <dbReference type="ARBA" id="ARBA00023140"/>
    </source>
</evidence>
<evidence type="ECO:0000256" key="11">
    <source>
        <dbReference type="SAM" id="MobiDB-lite"/>
    </source>
</evidence>
<feature type="non-terminal residue" evidence="12">
    <location>
        <position position="514"/>
    </location>
</feature>
<comment type="subcellular location">
    <subcellularLocation>
        <location evidence="1">Peroxisome membrane</location>
        <topology evidence="1">Multi-pass membrane protein</topology>
    </subcellularLocation>
</comment>
<reference evidence="12" key="1">
    <citation type="submission" date="2021-02" db="EMBL/GenBank/DDBJ databases">
        <authorList>
            <person name="Dougan E. K."/>
            <person name="Rhodes N."/>
            <person name="Thang M."/>
            <person name="Chan C."/>
        </authorList>
    </citation>
    <scope>NUCLEOTIDE SEQUENCE</scope>
</reference>
<keyword evidence="4 9" id="KW-0812">Transmembrane</keyword>
<dbReference type="GO" id="GO:0015230">
    <property type="term" value="F:FAD transmembrane transporter activity"/>
    <property type="evidence" value="ECO:0007669"/>
    <property type="project" value="TreeGrafter"/>
</dbReference>
<feature type="region of interest" description="Disordered" evidence="11">
    <location>
        <begin position="1"/>
        <end position="41"/>
    </location>
</feature>
<evidence type="ECO:0000256" key="6">
    <source>
        <dbReference type="ARBA" id="ARBA00022989"/>
    </source>
</evidence>
<dbReference type="Gene3D" id="1.50.40.10">
    <property type="entry name" value="Mitochondrial carrier domain"/>
    <property type="match status" value="1"/>
</dbReference>
<dbReference type="GO" id="GO:0080122">
    <property type="term" value="F:AMP transmembrane transporter activity"/>
    <property type="evidence" value="ECO:0007669"/>
    <property type="project" value="TreeGrafter"/>
</dbReference>
<dbReference type="InterPro" id="IPR052217">
    <property type="entry name" value="Mito/Peroxisomal_Carrier"/>
</dbReference>
<evidence type="ECO:0000256" key="1">
    <source>
        <dbReference type="ARBA" id="ARBA00004585"/>
    </source>
</evidence>
<sequence>MSIGAGTLTVASGFGNGTNKSARSNGKQHTLPDNPHHERTNPEDIEAYWDIPKPGAKGKGPTRLWGTVKPTKYGGVERVDGVSTQWLAGEYWNVDSNIRRWGLHEVRRNAAAASHDVHRHDQITRIVLPPQPGSDKPPRQCVSGVVTADSCFLEAWGFDLGLRDRQANYAPLFKPVTSGEQFRSQRSYSRNCGRLAENYRMMRKTASVPGQVMASTLRPEDIAGEAGEESSADDTMLLKAGRTFGSRSCSGWDRYDHTVRREAAKTSCGTYSPSFNLHPQGHVFKDELELNPASVYTKKYIKNMDESAFRGHYPKAETAKRPLEGAQQDATHNWLVQIESGDGTFREVLRRVLQDDGPKGLYRGCTPMLQTVGTSNFLYFFLFEGLKEPLARAMGRADGIAGIYESLASSALAGALNMVITEPLWRASTVAQAANSPSPAMSNGAGGSSSSSSARVPEGVFGTVHRMWAAEGARALWRGLGSSLWLVSNPVIQFFAYDWLKALRWSSNDISTLE</sequence>
<keyword evidence="3 10" id="KW-0813">Transport</keyword>
<gene>
    <name evidence="12" type="ORF">PGLA1383_LOCUS45771</name>
</gene>
<comment type="similarity">
    <text evidence="2 10">Belongs to the mitochondrial carrier (TC 2.A.29) family.</text>
</comment>
<evidence type="ECO:0000256" key="3">
    <source>
        <dbReference type="ARBA" id="ARBA00022448"/>
    </source>
</evidence>
<evidence type="ECO:0000256" key="9">
    <source>
        <dbReference type="PROSITE-ProRule" id="PRU00282"/>
    </source>
</evidence>
<dbReference type="GO" id="GO:0051724">
    <property type="term" value="F:NAD transmembrane transporter activity"/>
    <property type="evidence" value="ECO:0007669"/>
    <property type="project" value="TreeGrafter"/>
</dbReference>
<dbReference type="PANTHER" id="PTHR45939">
    <property type="entry name" value="PEROXISOMAL MEMBRANE PROTEIN PMP34-RELATED"/>
    <property type="match status" value="1"/>
</dbReference>
<keyword evidence="7 9" id="KW-0472">Membrane</keyword>
<feature type="compositionally biased region" description="Polar residues" evidence="11">
    <location>
        <begin position="17"/>
        <end position="28"/>
    </location>
</feature>
<dbReference type="PROSITE" id="PS50920">
    <property type="entry name" value="SOLCAR"/>
    <property type="match status" value="2"/>
</dbReference>
<dbReference type="GO" id="GO:0005347">
    <property type="term" value="F:ATP transmembrane transporter activity"/>
    <property type="evidence" value="ECO:0007669"/>
    <property type="project" value="TreeGrafter"/>
</dbReference>
<dbReference type="PANTHER" id="PTHR45939:SF5">
    <property type="entry name" value="PEROXISOMAL MEMBRANE PROTEIN PMP34"/>
    <property type="match status" value="1"/>
</dbReference>
<dbReference type="EMBL" id="CAJNNV010029617">
    <property type="protein sequence ID" value="CAE8629235.1"/>
    <property type="molecule type" value="Genomic_DNA"/>
</dbReference>
<keyword evidence="5" id="KW-0677">Repeat</keyword>
<keyword evidence="13" id="KW-1185">Reference proteome</keyword>
<proteinExistence type="inferred from homology"/>
<dbReference type="GO" id="GO:0044610">
    <property type="term" value="F:FMN transmembrane transporter activity"/>
    <property type="evidence" value="ECO:0007669"/>
    <property type="project" value="TreeGrafter"/>
</dbReference>
<evidence type="ECO:0000256" key="10">
    <source>
        <dbReference type="RuleBase" id="RU000488"/>
    </source>
</evidence>
<evidence type="ECO:0000313" key="12">
    <source>
        <dbReference type="EMBL" id="CAE8629235.1"/>
    </source>
</evidence>
<dbReference type="OrthoDB" id="10266426at2759"/>
<organism evidence="12 13">
    <name type="scientific">Polarella glacialis</name>
    <name type="common">Dinoflagellate</name>
    <dbReference type="NCBI Taxonomy" id="89957"/>
    <lineage>
        <taxon>Eukaryota</taxon>
        <taxon>Sar</taxon>
        <taxon>Alveolata</taxon>
        <taxon>Dinophyceae</taxon>
        <taxon>Suessiales</taxon>
        <taxon>Suessiaceae</taxon>
        <taxon>Polarella</taxon>
    </lineage>
</organism>
<dbReference type="Pfam" id="PF00153">
    <property type="entry name" value="Mito_carr"/>
    <property type="match status" value="2"/>
</dbReference>
<evidence type="ECO:0000256" key="2">
    <source>
        <dbReference type="ARBA" id="ARBA00006375"/>
    </source>
</evidence>
<protein>
    <recommendedName>
        <fullName evidence="14">Mitochondrial carrier protein</fullName>
    </recommendedName>
</protein>
<evidence type="ECO:0000256" key="7">
    <source>
        <dbReference type="ARBA" id="ARBA00023136"/>
    </source>
</evidence>
<dbReference type="InterPro" id="IPR023395">
    <property type="entry name" value="MCP_dom_sf"/>
</dbReference>
<evidence type="ECO:0000256" key="5">
    <source>
        <dbReference type="ARBA" id="ARBA00022737"/>
    </source>
</evidence>
<feature type="repeat" description="Solcar" evidence="9">
    <location>
        <begin position="298"/>
        <end position="389"/>
    </location>
</feature>
<feature type="repeat" description="Solcar" evidence="9">
    <location>
        <begin position="401"/>
        <end position="503"/>
    </location>
</feature>
<keyword evidence="8" id="KW-0576">Peroxisome</keyword>
<dbReference type="AlphaFoldDB" id="A0A813GQX4"/>
<dbReference type="InterPro" id="IPR018108">
    <property type="entry name" value="MCP_transmembrane"/>
</dbReference>
<evidence type="ECO:0000313" key="13">
    <source>
        <dbReference type="Proteomes" id="UP000654075"/>
    </source>
</evidence>
<name>A0A813GQX4_POLGL</name>
<accession>A0A813GQX4</accession>
<dbReference type="Proteomes" id="UP000654075">
    <property type="component" value="Unassembled WGS sequence"/>
</dbReference>